<evidence type="ECO:0000256" key="4">
    <source>
        <dbReference type="ARBA" id="ARBA00011738"/>
    </source>
</evidence>
<keyword evidence="5" id="KW-0479">Metal-binding</keyword>
<keyword evidence="9 11" id="KW-0413">Isomerase</keyword>
<keyword evidence="10" id="KW-0119">Carbohydrate metabolism</keyword>
<evidence type="ECO:0000256" key="10">
    <source>
        <dbReference type="ARBA" id="ARBA00023277"/>
    </source>
</evidence>
<evidence type="ECO:0000313" key="12">
    <source>
        <dbReference type="Proteomes" id="UP000289440"/>
    </source>
</evidence>
<dbReference type="GO" id="GO:1901135">
    <property type="term" value="P:carbohydrate derivative metabolic process"/>
    <property type="evidence" value="ECO:0007669"/>
    <property type="project" value="UniProtKB-ARBA"/>
</dbReference>
<comment type="cofactor">
    <cofactor evidence="3">
        <name>Fe(2+)</name>
        <dbReference type="ChEBI" id="CHEBI:29033"/>
    </cofactor>
</comment>
<evidence type="ECO:0000256" key="8">
    <source>
        <dbReference type="ARBA" id="ARBA00023211"/>
    </source>
</evidence>
<evidence type="ECO:0000256" key="1">
    <source>
        <dbReference type="ARBA" id="ARBA00001936"/>
    </source>
</evidence>
<dbReference type="GO" id="GO:0005975">
    <property type="term" value="P:carbohydrate metabolic process"/>
    <property type="evidence" value="ECO:0007669"/>
    <property type="project" value="InterPro"/>
</dbReference>
<evidence type="ECO:0000256" key="3">
    <source>
        <dbReference type="ARBA" id="ARBA00001954"/>
    </source>
</evidence>
<dbReference type="PANTHER" id="PTHR11749">
    <property type="entry name" value="RIBULOSE-5-PHOSPHATE-3-EPIMERASE"/>
    <property type="match status" value="1"/>
</dbReference>
<comment type="subunit">
    <text evidence="4">Homodimer.</text>
</comment>
<keyword evidence="7" id="KW-0408">Iron</keyword>
<comment type="cofactor">
    <cofactor evidence="2">
        <name>Zn(2+)</name>
        <dbReference type="ChEBI" id="CHEBI:29105"/>
    </cofactor>
</comment>
<gene>
    <name evidence="11" type="primary">rpe</name>
    <name evidence="11" type="ORF">NCTC10166_00499</name>
</gene>
<keyword evidence="12" id="KW-1185">Reference proteome</keyword>
<evidence type="ECO:0000256" key="5">
    <source>
        <dbReference type="ARBA" id="ARBA00022723"/>
    </source>
</evidence>
<dbReference type="FunFam" id="3.20.20.70:FF:000191">
    <property type="entry name" value="ribulose-phosphate 3-epimerase isoform X2"/>
    <property type="match status" value="1"/>
</dbReference>
<dbReference type="InterPro" id="IPR013785">
    <property type="entry name" value="Aldolase_TIM"/>
</dbReference>
<name>A0A449A5I2_9BACT</name>
<reference evidence="11 12" key="1">
    <citation type="submission" date="2019-01" db="EMBL/GenBank/DDBJ databases">
        <authorList>
            <consortium name="Pathogen Informatics"/>
        </authorList>
    </citation>
    <scope>NUCLEOTIDE SEQUENCE [LARGE SCALE GENOMIC DNA]</scope>
    <source>
        <strain evidence="11 12">NCTC10166</strain>
    </source>
</reference>
<dbReference type="GO" id="GO:0004750">
    <property type="term" value="F:D-ribulose-phosphate 3-epimerase activity"/>
    <property type="evidence" value="ECO:0007669"/>
    <property type="project" value="UniProtKB-EC"/>
</dbReference>
<organism evidence="11 12">
    <name type="scientific">Mesomycoplasma neurolyticum</name>
    <dbReference type="NCBI Taxonomy" id="2120"/>
    <lineage>
        <taxon>Bacteria</taxon>
        <taxon>Bacillati</taxon>
        <taxon>Mycoplasmatota</taxon>
        <taxon>Mycoplasmoidales</taxon>
        <taxon>Metamycoplasmataceae</taxon>
        <taxon>Mesomycoplasma</taxon>
    </lineage>
</organism>
<protein>
    <submittedName>
        <fullName evidence="11">D-ribulose-5-phosphate 3 epimerase</fullName>
        <ecNumber evidence="11">5.1.3.1</ecNumber>
    </submittedName>
</protein>
<keyword evidence="6" id="KW-0862">Zinc</keyword>
<dbReference type="Proteomes" id="UP000289440">
    <property type="component" value="Chromosome"/>
</dbReference>
<dbReference type="GO" id="GO:0046872">
    <property type="term" value="F:metal ion binding"/>
    <property type="evidence" value="ECO:0007669"/>
    <property type="project" value="UniProtKB-KW"/>
</dbReference>
<dbReference type="PROSITE" id="PS01086">
    <property type="entry name" value="RIBUL_P_3_EPIMER_2"/>
    <property type="match status" value="1"/>
</dbReference>
<dbReference type="InterPro" id="IPR011060">
    <property type="entry name" value="RibuloseP-bd_barrel"/>
</dbReference>
<dbReference type="CDD" id="cd00429">
    <property type="entry name" value="RPE"/>
    <property type="match status" value="1"/>
</dbReference>
<dbReference type="EMBL" id="LR214951">
    <property type="protein sequence ID" value="VEU59521.1"/>
    <property type="molecule type" value="Genomic_DNA"/>
</dbReference>
<sequence length="215" mass="24520">MKKISPSLLSLAKDQRIETAFLLIKSKIDWIHYDYMDAKFVPNRAIEIDEIANIKKHVPKHIMDIHIMAFNPEIIIEKSINLVDYATIHYEAFENKNNILNLIKKYEDKIKIGLSIKPETPFEQIIPFLKKIKLLLIMSVEPGAGGQSFIFESLDKIKKAKQYIKDNNLDVIIQVDGGINDKTAKLCFESGADVLVSGSYLTLNFSVKKLNKLLS</sequence>
<dbReference type="NCBIfam" id="NF004076">
    <property type="entry name" value="PRK05581.1-4"/>
    <property type="match status" value="1"/>
</dbReference>
<proteinExistence type="predicted"/>
<dbReference type="RefSeq" id="WP_129719906.1">
    <property type="nucleotide sequence ID" value="NZ_LR214951.1"/>
</dbReference>
<evidence type="ECO:0000256" key="9">
    <source>
        <dbReference type="ARBA" id="ARBA00023235"/>
    </source>
</evidence>
<dbReference type="GO" id="GO:0006091">
    <property type="term" value="P:generation of precursor metabolites and energy"/>
    <property type="evidence" value="ECO:0007669"/>
    <property type="project" value="UniProtKB-ARBA"/>
</dbReference>
<dbReference type="EC" id="5.1.3.1" evidence="11"/>
<dbReference type="GO" id="GO:0006163">
    <property type="term" value="P:purine nucleotide metabolic process"/>
    <property type="evidence" value="ECO:0007669"/>
    <property type="project" value="UniProtKB-ARBA"/>
</dbReference>
<dbReference type="SUPFAM" id="SSF51366">
    <property type="entry name" value="Ribulose-phoshate binding barrel"/>
    <property type="match status" value="1"/>
</dbReference>
<evidence type="ECO:0000256" key="7">
    <source>
        <dbReference type="ARBA" id="ARBA00023004"/>
    </source>
</evidence>
<evidence type="ECO:0000256" key="2">
    <source>
        <dbReference type="ARBA" id="ARBA00001947"/>
    </source>
</evidence>
<dbReference type="Gene3D" id="3.20.20.70">
    <property type="entry name" value="Aldolase class I"/>
    <property type="match status" value="1"/>
</dbReference>
<dbReference type="AlphaFoldDB" id="A0A449A5I2"/>
<dbReference type="InterPro" id="IPR000056">
    <property type="entry name" value="Ribul_P_3_epim-like"/>
</dbReference>
<dbReference type="OrthoDB" id="1645589at2"/>
<keyword evidence="8" id="KW-0464">Manganese</keyword>
<accession>A0A449A5I2</accession>
<dbReference type="GO" id="GO:0046496">
    <property type="term" value="P:nicotinamide nucleotide metabolic process"/>
    <property type="evidence" value="ECO:0007669"/>
    <property type="project" value="UniProtKB-ARBA"/>
</dbReference>
<dbReference type="Pfam" id="PF00834">
    <property type="entry name" value="Ribul_P_3_epim"/>
    <property type="match status" value="1"/>
</dbReference>
<comment type="cofactor">
    <cofactor evidence="1">
        <name>Mn(2+)</name>
        <dbReference type="ChEBI" id="CHEBI:29035"/>
    </cofactor>
</comment>
<evidence type="ECO:0000313" key="11">
    <source>
        <dbReference type="EMBL" id="VEU59521.1"/>
    </source>
</evidence>
<dbReference type="KEGG" id="mnu:NCTC10166_00499"/>
<evidence type="ECO:0000256" key="6">
    <source>
        <dbReference type="ARBA" id="ARBA00022833"/>
    </source>
</evidence>